<feature type="coiled-coil region" evidence="7">
    <location>
        <begin position="609"/>
        <end position="643"/>
    </location>
</feature>
<dbReference type="OrthoDB" id="2534523at2759"/>
<dbReference type="InterPro" id="IPR036187">
    <property type="entry name" value="DNA_mismatch_repair_MutS_sf"/>
</dbReference>
<accession>A0A9P4M7A7</accession>
<dbReference type="AlphaFoldDB" id="A0A9P4M7A7"/>
<dbReference type="InterPro" id="IPR016151">
    <property type="entry name" value="DNA_mismatch_repair_MutS_N"/>
</dbReference>
<dbReference type="InterPro" id="IPR017261">
    <property type="entry name" value="DNA_mismatch_repair_MutS/MSH"/>
</dbReference>
<proteinExistence type="inferred from homology"/>
<dbReference type="Pfam" id="PF01624">
    <property type="entry name" value="MutS_I"/>
    <property type="match status" value="1"/>
</dbReference>
<dbReference type="Gene3D" id="3.40.1170.10">
    <property type="entry name" value="DNA repair protein MutS, domain I"/>
    <property type="match status" value="1"/>
</dbReference>
<dbReference type="SUPFAM" id="SSF53150">
    <property type="entry name" value="DNA repair protein MutS, domain II"/>
    <property type="match status" value="1"/>
</dbReference>
<dbReference type="GO" id="GO:0140664">
    <property type="term" value="F:ATP-dependent DNA damage sensor activity"/>
    <property type="evidence" value="ECO:0007669"/>
    <property type="project" value="InterPro"/>
</dbReference>
<dbReference type="Pfam" id="PF05188">
    <property type="entry name" value="MutS_II"/>
    <property type="match status" value="1"/>
</dbReference>
<dbReference type="PROSITE" id="PS00486">
    <property type="entry name" value="DNA_MISMATCH_REPAIR_2"/>
    <property type="match status" value="1"/>
</dbReference>
<evidence type="ECO:0000313" key="9">
    <source>
        <dbReference type="EMBL" id="KAF2099790.1"/>
    </source>
</evidence>
<dbReference type="InterPro" id="IPR007695">
    <property type="entry name" value="DNA_mismatch_repair_MutS-lik_N"/>
</dbReference>
<dbReference type="GO" id="GO:0043504">
    <property type="term" value="P:mitochondrial DNA repair"/>
    <property type="evidence" value="ECO:0007669"/>
    <property type="project" value="TreeGrafter"/>
</dbReference>
<evidence type="ECO:0000259" key="8">
    <source>
        <dbReference type="PROSITE" id="PS00486"/>
    </source>
</evidence>
<dbReference type="GO" id="GO:0006298">
    <property type="term" value="P:mismatch repair"/>
    <property type="evidence" value="ECO:0007669"/>
    <property type="project" value="InterPro"/>
</dbReference>
<dbReference type="Proteomes" id="UP000799772">
    <property type="component" value="Unassembled WGS sequence"/>
</dbReference>
<dbReference type="Gene3D" id="3.40.50.300">
    <property type="entry name" value="P-loop containing nucleotide triphosphate hydrolases"/>
    <property type="match status" value="1"/>
</dbReference>
<dbReference type="GO" id="GO:0030983">
    <property type="term" value="F:mismatched DNA binding"/>
    <property type="evidence" value="ECO:0007669"/>
    <property type="project" value="InterPro"/>
</dbReference>
<gene>
    <name evidence="9" type="ORF">NA57DRAFT_55732</name>
</gene>
<dbReference type="PIRSF" id="PIRSF037677">
    <property type="entry name" value="DNA_mis_repair_Msh6"/>
    <property type="match status" value="1"/>
</dbReference>
<name>A0A9P4M7A7_9PEZI</name>
<dbReference type="SUPFAM" id="SSF52540">
    <property type="entry name" value="P-loop containing nucleoside triphosphate hydrolases"/>
    <property type="match status" value="1"/>
</dbReference>
<sequence>MRISQRCLSGRTSYIKRCNATLVATRAIHRKRDLAFARSSCSHTLHQDAIFCKSGSTTWIRGAKTKTSVKITPLHQGALPQGTPVAVEREDGPAYPAVIQGARNNMKKFAHCVVLTRVGGFYELYFEQAEEYGPLLNLKVGKKSTNAGIVPMSGFPFFQLDRFLKILVQDLNKHVAIVEEFEKDAEAKAKSGGLQYDRRVSRIITPGTLIDENFMDPFENNYLLSIQCDPEILEQRNVDAENSKTPEVGLAWLDLSSGDFFTQRTNLDALGTVLARIAPREILLDQALQDLQDKRLTALCRDDRHIITYITSVLSDLASDNWLSMIEAQGERPAVSNFSALEIAAGNTILHYVNTQLQGTKPRLQAPLQRREDEFMALDKNTIRALEIRETLRDGTFQGSLLHAVRRTVTKSGSRLLGQRLCLSQAVSPSMSLDEINSRLDLVAEFLENPDLHHNLLVLLRDTFDSLRLVQKFSFGRGDADDLLGLSRTIQVTDKISDTLWTHQASGEQISTAKPRWLKFESLLHRLSLDGPMDLSLRILNTIDEEKLMEQHRIEDSEAAEMVELAEDVLNQEGEQHLKGVPKSVRAQAHNGNGIGKSVDAESNNWIMQRNASAMLSRLHRKLDALKEEKDSLESRLRIELGAASLTLRWTPKLGHICHVKGGVKERASVAALRSVRILQSSKSTQSFHVPEWTQLGNRTEEAKHRIQAEESRIFATLRAEVVRNLIEIRRNAAVLDELDVACSSATLAREQRLVRPILNAGMNVNIVGGRHHTVEAGLMKQGRNFTSNDLSMTDAERIHLITGPNMGGKSTFLRQNALICILAQTGSYVPAEYAEIGLVDKIFSRVGSADNLYADQSTFMVEMLETAEILRSATPRSFVVMDEVGRGTTPEDGVAVGFAALHHLYHVNKSRVLFATHFHTLTDMVQGVEGIACYCTDVAESREGDGSWTFVHRLRRGVNRESHALKVAGLAGLPKEAVEVAAKVLRTLQNMPPLPPPNLPDPPLMALRTRSHRLTSDSSLLSAGESA</sequence>
<dbReference type="InterPro" id="IPR036678">
    <property type="entry name" value="MutS_con_dom_sf"/>
</dbReference>
<dbReference type="GO" id="GO:0005524">
    <property type="term" value="F:ATP binding"/>
    <property type="evidence" value="ECO:0007669"/>
    <property type="project" value="UniProtKB-KW"/>
</dbReference>
<dbReference type="InterPro" id="IPR007696">
    <property type="entry name" value="DNA_mismatch_repair_MutS_core"/>
</dbReference>
<dbReference type="Pfam" id="PF00488">
    <property type="entry name" value="MutS_V"/>
    <property type="match status" value="1"/>
</dbReference>
<dbReference type="EMBL" id="ML978125">
    <property type="protein sequence ID" value="KAF2099790.1"/>
    <property type="molecule type" value="Genomic_DNA"/>
</dbReference>
<dbReference type="InterPro" id="IPR007860">
    <property type="entry name" value="DNA_mmatch_repair_MutS_con_dom"/>
</dbReference>
<comment type="similarity">
    <text evidence="1">Belongs to the DNA mismatch repair MutS family.</text>
</comment>
<evidence type="ECO:0000256" key="2">
    <source>
        <dbReference type="ARBA" id="ARBA00022741"/>
    </source>
</evidence>
<keyword evidence="3" id="KW-0227">DNA damage</keyword>
<keyword evidence="10" id="KW-1185">Reference proteome</keyword>
<dbReference type="Gene3D" id="3.30.420.110">
    <property type="entry name" value="MutS, connector domain"/>
    <property type="match status" value="1"/>
</dbReference>
<dbReference type="SMART" id="SM00533">
    <property type="entry name" value="MUTSd"/>
    <property type="match status" value="1"/>
</dbReference>
<dbReference type="InterPro" id="IPR027417">
    <property type="entry name" value="P-loop_NTPase"/>
</dbReference>
<dbReference type="InterPro" id="IPR000432">
    <property type="entry name" value="DNA_mismatch_repair_MutS_C"/>
</dbReference>
<protein>
    <submittedName>
        <fullName evidence="9">DNA mismatch repair protein muts</fullName>
    </submittedName>
</protein>
<evidence type="ECO:0000256" key="6">
    <source>
        <dbReference type="ARBA" id="ARBA00023204"/>
    </source>
</evidence>
<dbReference type="Pfam" id="PF05192">
    <property type="entry name" value="MutS_III"/>
    <property type="match status" value="1"/>
</dbReference>
<keyword evidence="4" id="KW-0067">ATP-binding</keyword>
<evidence type="ECO:0000256" key="5">
    <source>
        <dbReference type="ARBA" id="ARBA00023125"/>
    </source>
</evidence>
<keyword evidence="2" id="KW-0547">Nucleotide-binding</keyword>
<dbReference type="GO" id="GO:0005634">
    <property type="term" value="C:nucleus"/>
    <property type="evidence" value="ECO:0007669"/>
    <property type="project" value="TreeGrafter"/>
</dbReference>
<organism evidence="9 10">
    <name type="scientific">Rhizodiscina lignyota</name>
    <dbReference type="NCBI Taxonomy" id="1504668"/>
    <lineage>
        <taxon>Eukaryota</taxon>
        <taxon>Fungi</taxon>
        <taxon>Dikarya</taxon>
        <taxon>Ascomycota</taxon>
        <taxon>Pezizomycotina</taxon>
        <taxon>Dothideomycetes</taxon>
        <taxon>Pleosporomycetidae</taxon>
        <taxon>Aulographales</taxon>
        <taxon>Rhizodiscinaceae</taxon>
        <taxon>Rhizodiscina</taxon>
    </lineage>
</organism>
<evidence type="ECO:0000256" key="4">
    <source>
        <dbReference type="ARBA" id="ARBA00022840"/>
    </source>
</evidence>
<reference evidence="9" key="1">
    <citation type="journal article" date="2020" name="Stud. Mycol.">
        <title>101 Dothideomycetes genomes: a test case for predicting lifestyles and emergence of pathogens.</title>
        <authorList>
            <person name="Haridas S."/>
            <person name="Albert R."/>
            <person name="Binder M."/>
            <person name="Bloem J."/>
            <person name="Labutti K."/>
            <person name="Salamov A."/>
            <person name="Andreopoulos B."/>
            <person name="Baker S."/>
            <person name="Barry K."/>
            <person name="Bills G."/>
            <person name="Bluhm B."/>
            <person name="Cannon C."/>
            <person name="Castanera R."/>
            <person name="Culley D."/>
            <person name="Daum C."/>
            <person name="Ezra D."/>
            <person name="Gonzalez J."/>
            <person name="Henrissat B."/>
            <person name="Kuo A."/>
            <person name="Liang C."/>
            <person name="Lipzen A."/>
            <person name="Lutzoni F."/>
            <person name="Magnuson J."/>
            <person name="Mondo S."/>
            <person name="Nolan M."/>
            <person name="Ohm R."/>
            <person name="Pangilinan J."/>
            <person name="Park H.-J."/>
            <person name="Ramirez L."/>
            <person name="Alfaro M."/>
            <person name="Sun H."/>
            <person name="Tritt A."/>
            <person name="Yoshinaga Y."/>
            <person name="Zwiers L.-H."/>
            <person name="Turgeon B."/>
            <person name="Goodwin S."/>
            <person name="Spatafora J."/>
            <person name="Crous P."/>
            <person name="Grigoriev I."/>
        </authorList>
    </citation>
    <scope>NUCLEOTIDE SEQUENCE</scope>
    <source>
        <strain evidence="9">CBS 133067</strain>
    </source>
</reference>
<evidence type="ECO:0000313" key="10">
    <source>
        <dbReference type="Proteomes" id="UP000799772"/>
    </source>
</evidence>
<evidence type="ECO:0000256" key="1">
    <source>
        <dbReference type="ARBA" id="ARBA00006271"/>
    </source>
</evidence>
<dbReference type="InterPro" id="IPR045076">
    <property type="entry name" value="MutS"/>
</dbReference>
<dbReference type="GO" id="GO:0005739">
    <property type="term" value="C:mitochondrion"/>
    <property type="evidence" value="ECO:0007669"/>
    <property type="project" value="TreeGrafter"/>
</dbReference>
<dbReference type="FunFam" id="3.40.1170.10:FF:000010">
    <property type="entry name" value="DNA mismatch repair protein Msh1"/>
    <property type="match status" value="1"/>
</dbReference>
<keyword evidence="7" id="KW-0175">Coiled coil</keyword>
<evidence type="ECO:0000256" key="3">
    <source>
        <dbReference type="ARBA" id="ARBA00022763"/>
    </source>
</evidence>
<keyword evidence="5" id="KW-0238">DNA-binding</keyword>
<feature type="domain" description="DNA mismatch repair proteins mutS family" evidence="8">
    <location>
        <begin position="878"/>
        <end position="894"/>
    </location>
</feature>
<evidence type="ECO:0000256" key="7">
    <source>
        <dbReference type="SAM" id="Coils"/>
    </source>
</evidence>
<dbReference type="SMART" id="SM00534">
    <property type="entry name" value="MUTSac"/>
    <property type="match status" value="1"/>
</dbReference>
<dbReference type="PANTHER" id="PTHR11361">
    <property type="entry name" value="DNA MISMATCH REPAIR PROTEIN MUTS FAMILY MEMBER"/>
    <property type="match status" value="1"/>
</dbReference>
<keyword evidence="6" id="KW-0234">DNA repair</keyword>
<dbReference type="Gene3D" id="1.10.1420.10">
    <property type="match status" value="3"/>
</dbReference>
<dbReference type="SUPFAM" id="SSF55271">
    <property type="entry name" value="DNA repair protein MutS, domain I"/>
    <property type="match status" value="1"/>
</dbReference>
<dbReference type="FunFam" id="3.40.50.300:FF:001238">
    <property type="entry name" value="DNA mismatch repair protein"/>
    <property type="match status" value="1"/>
</dbReference>
<dbReference type="SUPFAM" id="SSF48334">
    <property type="entry name" value="DNA repair protein MutS, domain III"/>
    <property type="match status" value="1"/>
</dbReference>
<dbReference type="PANTHER" id="PTHR11361:SF34">
    <property type="entry name" value="DNA MISMATCH REPAIR PROTEIN MSH1, MITOCHONDRIAL"/>
    <property type="match status" value="1"/>
</dbReference>
<comment type="caution">
    <text evidence="9">The sequence shown here is derived from an EMBL/GenBank/DDBJ whole genome shotgun (WGS) entry which is preliminary data.</text>
</comment>